<dbReference type="InterPro" id="IPR029045">
    <property type="entry name" value="ClpP/crotonase-like_dom_sf"/>
</dbReference>
<evidence type="ECO:0000256" key="5">
    <source>
        <dbReference type="RuleBase" id="RU004404"/>
    </source>
</evidence>
<keyword evidence="2 5" id="KW-0645">Protease</keyword>
<evidence type="ECO:0000256" key="4">
    <source>
        <dbReference type="ARBA" id="ARBA00022825"/>
    </source>
</evidence>
<keyword evidence="3 5" id="KW-0378">Hydrolase</keyword>
<name>A0A917BSY1_9PROT</name>
<protein>
    <submittedName>
        <fullName evidence="7">Peptidase S41</fullName>
    </submittedName>
</protein>
<evidence type="ECO:0000256" key="1">
    <source>
        <dbReference type="ARBA" id="ARBA00009179"/>
    </source>
</evidence>
<dbReference type="GO" id="GO:0030288">
    <property type="term" value="C:outer membrane-bounded periplasmic space"/>
    <property type="evidence" value="ECO:0007669"/>
    <property type="project" value="TreeGrafter"/>
</dbReference>
<dbReference type="InterPro" id="IPR005151">
    <property type="entry name" value="Tail-specific_protease"/>
</dbReference>
<dbReference type="GO" id="GO:0006508">
    <property type="term" value="P:proteolysis"/>
    <property type="evidence" value="ECO:0007669"/>
    <property type="project" value="UniProtKB-KW"/>
</dbReference>
<evidence type="ECO:0000313" key="7">
    <source>
        <dbReference type="EMBL" id="GGF57532.1"/>
    </source>
</evidence>
<feature type="domain" description="PDZ" evidence="6">
    <location>
        <begin position="154"/>
        <end position="222"/>
    </location>
</feature>
<comment type="caution">
    <text evidence="7">The sequence shown here is derived from an EMBL/GenBank/DDBJ whole genome shotgun (WGS) entry which is preliminary data.</text>
</comment>
<reference evidence="7" key="2">
    <citation type="submission" date="2020-09" db="EMBL/GenBank/DDBJ databases">
        <authorList>
            <person name="Sun Q."/>
            <person name="Zhou Y."/>
        </authorList>
    </citation>
    <scope>NUCLEOTIDE SEQUENCE</scope>
    <source>
        <strain evidence="7">CGMCC 1.15254</strain>
    </source>
</reference>
<sequence length="510" mass="55792">MLMAGCSPGLHVSDQVQQEDRANEIRSTLPRDEVSAILASGFYAISERALSTVSVRELGLEGMRGLATIDPEISIVETDGVIKVLYGDQWIKSVIEPLSYDSESWADAVYEVVQAVWPYSSDVGATNAERIYEAVFDAALSNLDIFSRYAGSHEAEGNRDRREGFGGLNMTLQKIDERFLVNRVDRDGPAYEAGVRKGDMLIMVNNQAVIGHSLHDVNEMLRGKVQTEVTLQIERPSTGITQEVFAWRELVIAQTVWADYDDGVLTLRVARFNEKTLSSLSQDIEDAVLMHGEALKGIILDLRGNPGGLLKRAVQVADLFISGGRIISTKGRHPDSFEIFEADPRDMTNGRPVVVLLNGKSASASEIVAAALQDRQRAVIVGSSSYGKGTVQSVQRLPNDGEITITWSRLIAPSGYSFHGLGVRPSVCTSGIKQNKGRGPALSESNGADLLVRWRTVGLDDRQGRKKLRQTCRPDSSKKEIDMAVARNLVLDPGLYQRFTGSTTLATLAQ</sequence>
<dbReference type="SMART" id="SM00245">
    <property type="entry name" value="TSPc"/>
    <property type="match status" value="1"/>
</dbReference>
<dbReference type="EMBL" id="BMHV01000005">
    <property type="protein sequence ID" value="GGF57532.1"/>
    <property type="molecule type" value="Genomic_DNA"/>
</dbReference>
<dbReference type="Gene3D" id="3.90.226.10">
    <property type="entry name" value="2-enoyl-CoA Hydratase, Chain A, domain 1"/>
    <property type="match status" value="1"/>
</dbReference>
<dbReference type="PANTHER" id="PTHR32060:SF30">
    <property type="entry name" value="CARBOXY-TERMINAL PROCESSING PROTEASE CTPA"/>
    <property type="match status" value="1"/>
</dbReference>
<comment type="similarity">
    <text evidence="1 5">Belongs to the peptidase S41A family.</text>
</comment>
<evidence type="ECO:0000256" key="3">
    <source>
        <dbReference type="ARBA" id="ARBA00022801"/>
    </source>
</evidence>
<reference evidence="7" key="1">
    <citation type="journal article" date="2014" name="Int. J. Syst. Evol. Microbiol.">
        <title>Complete genome sequence of Corynebacterium casei LMG S-19264T (=DSM 44701T), isolated from a smear-ripened cheese.</title>
        <authorList>
            <consortium name="US DOE Joint Genome Institute (JGI-PGF)"/>
            <person name="Walter F."/>
            <person name="Albersmeier A."/>
            <person name="Kalinowski J."/>
            <person name="Ruckert C."/>
        </authorList>
    </citation>
    <scope>NUCLEOTIDE SEQUENCE</scope>
    <source>
        <strain evidence="7">CGMCC 1.15254</strain>
    </source>
</reference>
<dbReference type="GO" id="GO:0007165">
    <property type="term" value="P:signal transduction"/>
    <property type="evidence" value="ECO:0007669"/>
    <property type="project" value="TreeGrafter"/>
</dbReference>
<accession>A0A917BSY1</accession>
<dbReference type="SMART" id="SM00228">
    <property type="entry name" value="PDZ"/>
    <property type="match status" value="1"/>
</dbReference>
<dbReference type="PANTHER" id="PTHR32060">
    <property type="entry name" value="TAIL-SPECIFIC PROTEASE"/>
    <property type="match status" value="1"/>
</dbReference>
<evidence type="ECO:0000259" key="6">
    <source>
        <dbReference type="PROSITE" id="PS50106"/>
    </source>
</evidence>
<dbReference type="InterPro" id="IPR036034">
    <property type="entry name" value="PDZ_sf"/>
</dbReference>
<dbReference type="InterPro" id="IPR004447">
    <property type="entry name" value="Peptidase_S41A"/>
</dbReference>
<dbReference type="InterPro" id="IPR041489">
    <property type="entry name" value="PDZ_6"/>
</dbReference>
<keyword evidence="8" id="KW-1185">Reference proteome</keyword>
<dbReference type="Proteomes" id="UP000632498">
    <property type="component" value="Unassembled WGS sequence"/>
</dbReference>
<dbReference type="PROSITE" id="PS50106">
    <property type="entry name" value="PDZ"/>
    <property type="match status" value="1"/>
</dbReference>
<dbReference type="AlphaFoldDB" id="A0A917BSY1"/>
<dbReference type="CDD" id="cd07560">
    <property type="entry name" value="Peptidase_S41_CPP"/>
    <property type="match status" value="1"/>
</dbReference>
<organism evidence="7 8">
    <name type="scientific">Terasakiella brassicae</name>
    <dbReference type="NCBI Taxonomy" id="1634917"/>
    <lineage>
        <taxon>Bacteria</taxon>
        <taxon>Pseudomonadati</taxon>
        <taxon>Pseudomonadota</taxon>
        <taxon>Alphaproteobacteria</taxon>
        <taxon>Rhodospirillales</taxon>
        <taxon>Terasakiellaceae</taxon>
        <taxon>Terasakiella</taxon>
    </lineage>
</organism>
<dbReference type="GO" id="GO:0004175">
    <property type="term" value="F:endopeptidase activity"/>
    <property type="evidence" value="ECO:0007669"/>
    <property type="project" value="TreeGrafter"/>
</dbReference>
<dbReference type="Pfam" id="PF03572">
    <property type="entry name" value="Peptidase_S41"/>
    <property type="match status" value="1"/>
</dbReference>
<dbReference type="Pfam" id="PF17820">
    <property type="entry name" value="PDZ_6"/>
    <property type="match status" value="1"/>
</dbReference>
<dbReference type="SUPFAM" id="SSF50156">
    <property type="entry name" value="PDZ domain-like"/>
    <property type="match status" value="1"/>
</dbReference>
<gene>
    <name evidence="7" type="ORF">GCM10011332_08730</name>
</gene>
<dbReference type="Gene3D" id="2.30.42.10">
    <property type="match status" value="1"/>
</dbReference>
<keyword evidence="4 5" id="KW-0720">Serine protease</keyword>
<dbReference type="Gene3D" id="3.30.750.44">
    <property type="match status" value="1"/>
</dbReference>
<dbReference type="GO" id="GO:0008236">
    <property type="term" value="F:serine-type peptidase activity"/>
    <property type="evidence" value="ECO:0007669"/>
    <property type="project" value="UniProtKB-KW"/>
</dbReference>
<dbReference type="InterPro" id="IPR001478">
    <property type="entry name" value="PDZ"/>
</dbReference>
<dbReference type="NCBIfam" id="TIGR00225">
    <property type="entry name" value="prc"/>
    <property type="match status" value="1"/>
</dbReference>
<evidence type="ECO:0000256" key="2">
    <source>
        <dbReference type="ARBA" id="ARBA00022670"/>
    </source>
</evidence>
<proteinExistence type="inferred from homology"/>
<evidence type="ECO:0000313" key="8">
    <source>
        <dbReference type="Proteomes" id="UP000632498"/>
    </source>
</evidence>
<dbReference type="SUPFAM" id="SSF52096">
    <property type="entry name" value="ClpP/crotonase"/>
    <property type="match status" value="1"/>
</dbReference>